<keyword evidence="2" id="KW-0663">Pyridoxal phosphate</keyword>
<comment type="caution">
    <text evidence="4">The sequence shown here is derived from an EMBL/GenBank/DDBJ whole genome shotgun (WGS) entry which is preliminary data.</text>
</comment>
<dbReference type="Gene3D" id="3.40.640.10">
    <property type="entry name" value="Type I PLP-dependent aspartate aminotransferase-like (Major domain)"/>
    <property type="match status" value="1"/>
</dbReference>
<accession>A0ABW0HT18</accession>
<reference evidence="5" key="1">
    <citation type="journal article" date="2019" name="Int. J. Syst. Evol. Microbiol.">
        <title>The Global Catalogue of Microorganisms (GCM) 10K type strain sequencing project: providing services to taxonomists for standard genome sequencing and annotation.</title>
        <authorList>
            <consortium name="The Broad Institute Genomics Platform"/>
            <consortium name="The Broad Institute Genome Sequencing Center for Infectious Disease"/>
            <person name="Wu L."/>
            <person name="Ma J."/>
        </authorList>
    </citation>
    <scope>NUCLEOTIDE SEQUENCE [LARGE SCALE GENOMIC DNA]</scope>
    <source>
        <strain evidence="5">CGMCC 1.18575</strain>
    </source>
</reference>
<dbReference type="EMBL" id="JBHSMI010000023">
    <property type="protein sequence ID" value="MFC5403400.1"/>
    <property type="molecule type" value="Genomic_DNA"/>
</dbReference>
<dbReference type="InterPro" id="IPR015424">
    <property type="entry name" value="PyrdxlP-dep_Trfase"/>
</dbReference>
<protein>
    <submittedName>
        <fullName evidence="4">Aminotransferase class V-fold PLP-dependent enzyme</fullName>
    </submittedName>
</protein>
<proteinExistence type="inferred from homology"/>
<evidence type="ECO:0000256" key="1">
    <source>
        <dbReference type="ARBA" id="ARBA00001933"/>
    </source>
</evidence>
<evidence type="ECO:0000256" key="2">
    <source>
        <dbReference type="ARBA" id="ARBA00022898"/>
    </source>
</evidence>
<name>A0ABW0HT18_9BACL</name>
<evidence type="ECO:0000313" key="5">
    <source>
        <dbReference type="Proteomes" id="UP001596113"/>
    </source>
</evidence>
<dbReference type="Pfam" id="PF03841">
    <property type="entry name" value="SelA"/>
    <property type="match status" value="1"/>
</dbReference>
<keyword evidence="4" id="KW-0808">Transferase</keyword>
<keyword evidence="4" id="KW-0032">Aminotransferase</keyword>
<comment type="cofactor">
    <cofactor evidence="1">
        <name>pyridoxal 5'-phosphate</name>
        <dbReference type="ChEBI" id="CHEBI:597326"/>
    </cofactor>
</comment>
<dbReference type="InterPro" id="IPR015421">
    <property type="entry name" value="PyrdxlP-dep_Trfase_major"/>
</dbReference>
<dbReference type="SUPFAM" id="SSF53383">
    <property type="entry name" value="PLP-dependent transferases"/>
    <property type="match status" value="1"/>
</dbReference>
<keyword evidence="5" id="KW-1185">Reference proteome</keyword>
<dbReference type="PANTHER" id="PTHR32328">
    <property type="entry name" value="L-SERYL-TRNA(SEC) SELENIUM TRANSFERASE"/>
    <property type="match status" value="1"/>
</dbReference>
<dbReference type="InterPro" id="IPR018319">
    <property type="entry name" value="SelA-like"/>
</dbReference>
<organism evidence="4 5">
    <name type="scientific">Cohnella soli</name>
    <dbReference type="NCBI Taxonomy" id="425005"/>
    <lineage>
        <taxon>Bacteria</taxon>
        <taxon>Bacillati</taxon>
        <taxon>Bacillota</taxon>
        <taxon>Bacilli</taxon>
        <taxon>Bacillales</taxon>
        <taxon>Paenibacillaceae</taxon>
        <taxon>Cohnella</taxon>
    </lineage>
</organism>
<dbReference type="GO" id="GO:0008483">
    <property type="term" value="F:transaminase activity"/>
    <property type="evidence" value="ECO:0007669"/>
    <property type="project" value="UniProtKB-KW"/>
</dbReference>
<comment type="similarity">
    <text evidence="3">Belongs to the SelA family.</text>
</comment>
<dbReference type="PANTHER" id="PTHR32328:SF0">
    <property type="entry name" value="L-SERYL-TRNA(SEC) SELENIUM TRANSFERASE"/>
    <property type="match status" value="1"/>
</dbReference>
<gene>
    <name evidence="4" type="ORF">ACFPOF_11725</name>
</gene>
<evidence type="ECO:0000256" key="3">
    <source>
        <dbReference type="ARBA" id="ARBA00044507"/>
    </source>
</evidence>
<sequence>MNIYERLGVRTLVNAADSYTIIGGSRMPAEVIEAMAEAAEAFVYIDDLHDAVGRRLAQLTRNEAAMVTSGAAAALAITAAACMAGADEELGARLPCADVPRDEVILYGCQQNGFVQAVRMTGARVVELADRNAESARELRAAVTARTACLLYFVSPQFERHALPLKEAIAICHELGVPLVVDAAAQLPPVSNLWAYTEMGADLVIFSGGKTLRGPQNTGLIVGRAELVAACRVHSGPRSSIGRPMKVSKEAMAGLLAAVERYVGLDHEALNRQHEQAVVKICAHAGRLGFRAERAYPGPTGQSYSRAALYPEPALGRTAVQLQAELRHGEPSIWVTLSEDGTALLVNPLHLREDEVGLICDRLTKLVDRR</sequence>
<dbReference type="Proteomes" id="UP001596113">
    <property type="component" value="Unassembled WGS sequence"/>
</dbReference>
<evidence type="ECO:0000313" key="4">
    <source>
        <dbReference type="EMBL" id="MFC5403400.1"/>
    </source>
</evidence>
<dbReference type="RefSeq" id="WP_378132715.1">
    <property type="nucleotide sequence ID" value="NZ_JBHSMI010000023.1"/>
</dbReference>